<evidence type="ECO:0000313" key="1">
    <source>
        <dbReference type="EMBL" id="MDM4019609.1"/>
    </source>
</evidence>
<dbReference type="EMBL" id="JASZZN010000235">
    <property type="protein sequence ID" value="MDM4019609.1"/>
    <property type="molecule type" value="Genomic_DNA"/>
</dbReference>
<reference evidence="1 2" key="1">
    <citation type="submission" date="2023-06" db="EMBL/GenBank/DDBJ databases">
        <title>Roseiconus lacunae JC819 isolated from Gulf of Mannar region, Tamil Nadu.</title>
        <authorList>
            <person name="Pk S."/>
            <person name="Ch S."/>
            <person name="Ch V.R."/>
        </authorList>
    </citation>
    <scope>NUCLEOTIDE SEQUENCE [LARGE SCALE GENOMIC DNA]</scope>
    <source>
        <strain evidence="1 2">JC819</strain>
    </source>
</reference>
<protein>
    <recommendedName>
        <fullName evidence="3">Redoxin domain-containing protein</fullName>
    </recommendedName>
</protein>
<keyword evidence="2" id="KW-1185">Reference proteome</keyword>
<feature type="non-terminal residue" evidence="1">
    <location>
        <position position="1"/>
    </location>
</feature>
<gene>
    <name evidence="1" type="ORF">QTN89_29415</name>
</gene>
<evidence type="ECO:0008006" key="3">
    <source>
        <dbReference type="Google" id="ProtNLM"/>
    </source>
</evidence>
<name>A0ABT7PTJ9_9BACT</name>
<proteinExistence type="predicted"/>
<accession>A0ABT7PTJ9</accession>
<organism evidence="1 2">
    <name type="scientific">Roseiconus lacunae</name>
    <dbReference type="NCBI Taxonomy" id="2605694"/>
    <lineage>
        <taxon>Bacteria</taxon>
        <taxon>Pseudomonadati</taxon>
        <taxon>Planctomycetota</taxon>
        <taxon>Planctomycetia</taxon>
        <taxon>Pirellulales</taxon>
        <taxon>Pirellulaceae</taxon>
        <taxon>Roseiconus</taxon>
    </lineage>
</organism>
<dbReference type="RefSeq" id="WP_289167728.1">
    <property type="nucleotide sequence ID" value="NZ_JASZZN010000235.1"/>
</dbReference>
<dbReference type="Proteomes" id="UP001239462">
    <property type="component" value="Unassembled WGS sequence"/>
</dbReference>
<sequence>SEFFELLVVGQGQSLSTVQALCSENGYSFPCSGSKGIESLSPLFRGAIPRTFVLSPVGQIIHAEIGYADHSIGSLKSALSTQLDMVAEAARNAELDDEPWVATEAAN</sequence>
<comment type="caution">
    <text evidence="1">The sequence shown here is derived from an EMBL/GenBank/DDBJ whole genome shotgun (WGS) entry which is preliminary data.</text>
</comment>
<evidence type="ECO:0000313" key="2">
    <source>
        <dbReference type="Proteomes" id="UP001239462"/>
    </source>
</evidence>